<reference evidence="1" key="1">
    <citation type="submission" date="2023-04" db="EMBL/GenBank/DDBJ databases">
        <title>Draft Genome sequencing of Naganishia species isolated from polar environments using Oxford Nanopore Technology.</title>
        <authorList>
            <person name="Leo P."/>
            <person name="Venkateswaran K."/>
        </authorList>
    </citation>
    <scope>NUCLEOTIDE SEQUENCE</scope>
    <source>
        <strain evidence="1">MNA-CCFEE 5423</strain>
    </source>
</reference>
<gene>
    <name evidence="1" type="ORF">QFC21_005826</name>
</gene>
<comment type="caution">
    <text evidence="1">The sequence shown here is derived from an EMBL/GenBank/DDBJ whole genome shotgun (WGS) entry which is preliminary data.</text>
</comment>
<evidence type="ECO:0000313" key="2">
    <source>
        <dbReference type="Proteomes" id="UP001227268"/>
    </source>
</evidence>
<name>A0ACC2V6R5_9TREE</name>
<dbReference type="Proteomes" id="UP001227268">
    <property type="component" value="Unassembled WGS sequence"/>
</dbReference>
<proteinExistence type="predicted"/>
<accession>A0ACC2V6R5</accession>
<keyword evidence="2" id="KW-1185">Reference proteome</keyword>
<evidence type="ECO:0000313" key="1">
    <source>
        <dbReference type="EMBL" id="KAJ9095033.1"/>
    </source>
</evidence>
<dbReference type="EMBL" id="JASBWT010000023">
    <property type="protein sequence ID" value="KAJ9095033.1"/>
    <property type="molecule type" value="Genomic_DNA"/>
</dbReference>
<organism evidence="1 2">
    <name type="scientific">Naganishia friedmannii</name>
    <dbReference type="NCBI Taxonomy" id="89922"/>
    <lineage>
        <taxon>Eukaryota</taxon>
        <taxon>Fungi</taxon>
        <taxon>Dikarya</taxon>
        <taxon>Basidiomycota</taxon>
        <taxon>Agaricomycotina</taxon>
        <taxon>Tremellomycetes</taxon>
        <taxon>Filobasidiales</taxon>
        <taxon>Filobasidiaceae</taxon>
        <taxon>Naganishia</taxon>
    </lineage>
</organism>
<sequence length="113" mass="12920">MALTNFHHNLADMDVDTERILYIRISQRGFYVIRSDGIYQTPSNIMCLASRNAHRPTHMLIDWFHATLRLIMHLLEQLDPGNLLKLTIRRSATGVFTWNLNISNDNTAGPDAG</sequence>
<protein>
    <submittedName>
        <fullName evidence="1">Uncharacterized protein</fullName>
    </submittedName>
</protein>